<feature type="transmembrane region" description="Helical" evidence="17">
    <location>
        <begin position="610"/>
        <end position="631"/>
    </location>
</feature>
<feature type="domain" description="Ionotropic glutamate receptor L-glutamate and glycine-binding" evidence="20">
    <location>
        <begin position="413"/>
        <end position="477"/>
    </location>
</feature>
<dbReference type="Gene3D" id="3.40.190.10">
    <property type="entry name" value="Periplasmic binding protein-like II"/>
    <property type="match status" value="3"/>
</dbReference>
<keyword evidence="4" id="KW-1003">Cell membrane</keyword>
<evidence type="ECO:0000256" key="4">
    <source>
        <dbReference type="ARBA" id="ARBA00022475"/>
    </source>
</evidence>
<evidence type="ECO:0000256" key="9">
    <source>
        <dbReference type="ARBA" id="ARBA00023136"/>
    </source>
</evidence>
<keyword evidence="18" id="KW-0732">Signal</keyword>
<evidence type="ECO:0000259" key="20">
    <source>
        <dbReference type="SMART" id="SM00918"/>
    </source>
</evidence>
<keyword evidence="14" id="KW-0407">Ion channel</keyword>
<dbReference type="PANTHER" id="PTHR18966">
    <property type="entry name" value="IONOTROPIC GLUTAMATE RECEPTOR"/>
    <property type="match status" value="1"/>
</dbReference>
<dbReference type="InterPro" id="IPR001828">
    <property type="entry name" value="ANF_lig-bd_rcpt"/>
</dbReference>
<feature type="compositionally biased region" description="Basic residues" evidence="16">
    <location>
        <begin position="899"/>
        <end position="911"/>
    </location>
</feature>
<keyword evidence="9 17" id="KW-0472">Membrane</keyword>
<keyword evidence="22" id="KW-1185">Reference proteome</keyword>
<reference evidence="21" key="1">
    <citation type="submission" date="2022-03" db="EMBL/GenBank/DDBJ databases">
        <authorList>
            <person name="Martin H S."/>
        </authorList>
    </citation>
    <scope>NUCLEOTIDE SEQUENCE</scope>
</reference>
<dbReference type="SMART" id="SM00918">
    <property type="entry name" value="Lig_chan-Glu_bd"/>
    <property type="match status" value="1"/>
</dbReference>
<dbReference type="InterPro" id="IPR001320">
    <property type="entry name" value="Iontro_rcpt_C"/>
</dbReference>
<feature type="region of interest" description="Disordered" evidence="16">
    <location>
        <begin position="268"/>
        <end position="288"/>
    </location>
</feature>
<dbReference type="SMART" id="SM00079">
    <property type="entry name" value="PBPe"/>
    <property type="match status" value="1"/>
</dbReference>
<proteinExistence type="inferred from homology"/>
<feature type="transmembrane region" description="Helical" evidence="17">
    <location>
        <begin position="793"/>
        <end position="820"/>
    </location>
</feature>
<evidence type="ECO:0000256" key="3">
    <source>
        <dbReference type="ARBA" id="ARBA00022448"/>
    </source>
</evidence>
<evidence type="ECO:0000256" key="10">
    <source>
        <dbReference type="ARBA" id="ARBA00023170"/>
    </source>
</evidence>
<feature type="non-terminal residue" evidence="21">
    <location>
        <position position="928"/>
    </location>
</feature>
<feature type="compositionally biased region" description="Basic residues" evidence="16">
    <location>
        <begin position="919"/>
        <end position="928"/>
    </location>
</feature>
<feature type="compositionally biased region" description="Low complexity" evidence="16">
    <location>
        <begin position="862"/>
        <end position="890"/>
    </location>
</feature>
<dbReference type="SUPFAM" id="SSF53822">
    <property type="entry name" value="Periplasmic binding protein-like I"/>
    <property type="match status" value="1"/>
</dbReference>
<accession>A0ABN8I2X2</accession>
<comment type="similarity">
    <text evidence="2">Belongs to the glutamate-gated ion channel (TC 1.A.10.1) family.</text>
</comment>
<evidence type="ECO:0000256" key="16">
    <source>
        <dbReference type="SAM" id="MobiDB-lite"/>
    </source>
</evidence>
<evidence type="ECO:0000256" key="15">
    <source>
        <dbReference type="ARBA" id="ARBA00034100"/>
    </source>
</evidence>
<evidence type="ECO:0000256" key="18">
    <source>
        <dbReference type="SAM" id="SignalP"/>
    </source>
</evidence>
<dbReference type="InterPro" id="IPR001508">
    <property type="entry name" value="Iono_Glu_rcpt_met"/>
</dbReference>
<dbReference type="Gene3D" id="3.40.50.2300">
    <property type="match status" value="2"/>
</dbReference>
<keyword evidence="12" id="KW-0628">Postsynaptic cell membrane</keyword>
<keyword evidence="5 17" id="KW-0812">Transmembrane</keyword>
<evidence type="ECO:0000256" key="7">
    <source>
        <dbReference type="ARBA" id="ARBA00023018"/>
    </source>
</evidence>
<dbReference type="Pfam" id="PF00060">
    <property type="entry name" value="Lig_chan"/>
    <property type="match status" value="1"/>
</dbReference>
<dbReference type="CDD" id="cd13714">
    <property type="entry name" value="PBP2_iGluR_Kainate"/>
    <property type="match status" value="1"/>
</dbReference>
<sequence length="928" mass="100740">MWRSTCLILLCYLTAATADGDLLIGVVCAEPERAQRLAAAVDAALNCTEPCARLLPAEPREPLALPHAVCDQAGSGVNVLLGEAAALPAAARAGLPLLLPAPAPALDEVAALQLLPHPDLIAQACAEVCEAKGWSSAVLLHSGGADGAARLARAGADVVPRQLPPPGDDALLRNLLLVLKKFGATNFIIWCEAECAERVLDAAQRAGLLGSRYSYVVLALDFHTRDLHRYSHSGANVTSVHLFDPESERIQQLMQLWREAYARRLSTAGTRQEPEGAQGGNGEGPSDASSELVLAHDVALAVAAAWRHLGLPTLATASCTGCAAFHADTVLNFLRSEEWGGAGGQLRWAAGGARSDAALSVAELQRWGRAAAVARWVPRGGLSWRRRPTAAEPPPSDVMTNRTFNVLIALSDPYVMRQLSPDRLSGNSRYEGYCIELIEKLAKILNFNYTFIEQANGVYGSYHPQRGWNGMMRRLMDDPDIHFAITDLTITADRERAVDFTTPFMNLGISILFRKPKPPGPAFFAFLLPFSSGVWVCLGFAYLFTSLVLYVVGRLCPEEWQNPYPCIEDPPALENQFTLANALWFNLGAVLLQGSEIAPVAYGTRAVASAWWLFALVITSSYTANLATLLAKKTPTDLIHNVEELADNPYGITYGAKAGGSTYTFFEISQNALYQRMFQKMKDQKLPESNVAGIEKVTNENYAFLMESTSIEYNIERNCDITMVGEPLDSKGYGIAMKKKSPYRQAMNLALLNLQEAGELREMKQRWWKEMHGGGACKEEEEHGGEELDMNSFVGLFVVLVVGCALGVVVSCCDLAWAAARHPRDPTESFGRRLWTELRFVFSLERSEKPLYGPLLPPSPTGSPGSGAERAGSAGSVESRAGSGSETGSEVGEEGSRTPRPRARSSARRCSMHAASLRLARHTTPRPN</sequence>
<comment type="subcellular location">
    <subcellularLocation>
        <location evidence="1">Cell membrane</location>
        <topology evidence="1">Multi-pass membrane protein</topology>
    </subcellularLocation>
    <subcellularLocation>
        <location evidence="15">Postsynaptic cell membrane</location>
    </subcellularLocation>
</comment>
<name>A0ABN8I2X2_9NEOP</name>
<feature type="signal peptide" evidence="18">
    <location>
        <begin position="1"/>
        <end position="18"/>
    </location>
</feature>
<evidence type="ECO:0000313" key="21">
    <source>
        <dbReference type="EMBL" id="CAH2046640.1"/>
    </source>
</evidence>
<keyword evidence="13" id="KW-1071">Ligand-gated ion channel</keyword>
<evidence type="ECO:0000259" key="19">
    <source>
        <dbReference type="SMART" id="SM00079"/>
    </source>
</evidence>
<dbReference type="Proteomes" id="UP000837857">
    <property type="component" value="Chromosome 17"/>
</dbReference>
<evidence type="ECO:0000313" key="22">
    <source>
        <dbReference type="Proteomes" id="UP000837857"/>
    </source>
</evidence>
<feature type="transmembrane region" description="Helical" evidence="17">
    <location>
        <begin position="523"/>
        <end position="552"/>
    </location>
</feature>
<dbReference type="InterPro" id="IPR015683">
    <property type="entry name" value="Ionotropic_Glu_rcpt"/>
</dbReference>
<keyword evidence="6 17" id="KW-1133">Transmembrane helix</keyword>
<dbReference type="Pfam" id="PF01094">
    <property type="entry name" value="ANF_receptor"/>
    <property type="match status" value="1"/>
</dbReference>
<feature type="domain" description="Ionotropic glutamate receptor C-terminal" evidence="19">
    <location>
        <begin position="403"/>
        <end position="770"/>
    </location>
</feature>
<protein>
    <submittedName>
        <fullName evidence="21">Uncharacterized protein</fullName>
    </submittedName>
</protein>
<evidence type="ECO:0000256" key="6">
    <source>
        <dbReference type="ARBA" id="ARBA00022989"/>
    </source>
</evidence>
<feature type="transmembrane region" description="Helical" evidence="17">
    <location>
        <begin position="583"/>
        <end position="604"/>
    </location>
</feature>
<keyword evidence="7" id="KW-0770">Synapse</keyword>
<dbReference type="PRINTS" id="PR00177">
    <property type="entry name" value="NMDARECEPTOR"/>
</dbReference>
<gene>
    <name evidence="21" type="ORF">IPOD504_LOCUS5425</name>
</gene>
<keyword evidence="3" id="KW-0813">Transport</keyword>
<dbReference type="InterPro" id="IPR028082">
    <property type="entry name" value="Peripla_BP_I"/>
</dbReference>
<dbReference type="Pfam" id="PF10613">
    <property type="entry name" value="Lig_chan-Glu_bd"/>
    <property type="match status" value="1"/>
</dbReference>
<evidence type="ECO:0000256" key="8">
    <source>
        <dbReference type="ARBA" id="ARBA00023065"/>
    </source>
</evidence>
<dbReference type="EMBL" id="OW152829">
    <property type="protein sequence ID" value="CAH2046640.1"/>
    <property type="molecule type" value="Genomic_DNA"/>
</dbReference>
<evidence type="ECO:0000256" key="13">
    <source>
        <dbReference type="ARBA" id="ARBA00023286"/>
    </source>
</evidence>
<organism evidence="21 22">
    <name type="scientific">Iphiclides podalirius</name>
    <name type="common">scarce swallowtail</name>
    <dbReference type="NCBI Taxonomy" id="110791"/>
    <lineage>
        <taxon>Eukaryota</taxon>
        <taxon>Metazoa</taxon>
        <taxon>Ecdysozoa</taxon>
        <taxon>Arthropoda</taxon>
        <taxon>Hexapoda</taxon>
        <taxon>Insecta</taxon>
        <taxon>Pterygota</taxon>
        <taxon>Neoptera</taxon>
        <taxon>Endopterygota</taxon>
        <taxon>Lepidoptera</taxon>
        <taxon>Glossata</taxon>
        <taxon>Ditrysia</taxon>
        <taxon>Papilionoidea</taxon>
        <taxon>Papilionidae</taxon>
        <taxon>Papilioninae</taxon>
        <taxon>Iphiclides</taxon>
    </lineage>
</organism>
<evidence type="ECO:0000256" key="14">
    <source>
        <dbReference type="ARBA" id="ARBA00023303"/>
    </source>
</evidence>
<dbReference type="InterPro" id="IPR019594">
    <property type="entry name" value="Glu/Gly-bd"/>
</dbReference>
<evidence type="ECO:0000256" key="5">
    <source>
        <dbReference type="ARBA" id="ARBA00022692"/>
    </source>
</evidence>
<keyword evidence="10" id="KW-0675">Receptor</keyword>
<dbReference type="SUPFAM" id="SSF53850">
    <property type="entry name" value="Periplasmic binding protein-like II"/>
    <property type="match status" value="1"/>
</dbReference>
<feature type="region of interest" description="Disordered" evidence="16">
    <location>
        <begin position="851"/>
        <end position="928"/>
    </location>
</feature>
<evidence type="ECO:0000256" key="17">
    <source>
        <dbReference type="SAM" id="Phobius"/>
    </source>
</evidence>
<keyword evidence="8" id="KW-0406">Ion transport</keyword>
<keyword evidence="11" id="KW-0325">Glycoprotein</keyword>
<evidence type="ECO:0000256" key="2">
    <source>
        <dbReference type="ARBA" id="ARBA00008685"/>
    </source>
</evidence>
<evidence type="ECO:0000256" key="1">
    <source>
        <dbReference type="ARBA" id="ARBA00004651"/>
    </source>
</evidence>
<feature type="chain" id="PRO_5046494646" evidence="18">
    <location>
        <begin position="19"/>
        <end position="928"/>
    </location>
</feature>
<evidence type="ECO:0000256" key="12">
    <source>
        <dbReference type="ARBA" id="ARBA00023257"/>
    </source>
</evidence>
<evidence type="ECO:0000256" key="11">
    <source>
        <dbReference type="ARBA" id="ARBA00023180"/>
    </source>
</evidence>